<dbReference type="Proteomes" id="UP001064896">
    <property type="component" value="Chromosome"/>
</dbReference>
<reference evidence="1" key="1">
    <citation type="submission" date="2020-05" db="EMBL/GenBank/DDBJ databases">
        <title>Complete genome sequence of Pseudomonas sp. Sm006.</title>
        <authorList>
            <person name="Takeuchi K."/>
            <person name="Someya N."/>
        </authorList>
    </citation>
    <scope>NUCLEOTIDE SEQUENCE</scope>
    <source>
        <strain evidence="1">Sm006</strain>
    </source>
</reference>
<evidence type="ECO:0000313" key="1">
    <source>
        <dbReference type="EMBL" id="BCD89190.1"/>
    </source>
</evidence>
<name>A0ABN6C176_9PSED</name>
<proteinExistence type="predicted"/>
<evidence type="ECO:0000313" key="2">
    <source>
        <dbReference type="Proteomes" id="UP001064896"/>
    </source>
</evidence>
<keyword evidence="2" id="KW-1185">Reference proteome</keyword>
<organism evidence="1 2">
    <name type="scientific">Pseudomonas solani</name>
    <dbReference type="NCBI Taxonomy" id="2731552"/>
    <lineage>
        <taxon>Bacteria</taxon>
        <taxon>Pseudomonadati</taxon>
        <taxon>Pseudomonadota</taxon>
        <taxon>Gammaproteobacteria</taxon>
        <taxon>Pseudomonadales</taxon>
        <taxon>Pseudomonadaceae</taxon>
        <taxon>Pseudomonas</taxon>
    </lineage>
</organism>
<sequence>MGDGLKRRFPRMQSPKNWLGEKESVLEAFDHDPLSVAEEMVQDFPKTNSLTPERVAAVVVVAVQVQGSQEAVMAGQKPVPVMLTVVMLAVLLVPVVPERLMLQVVVGMVPDCNVNMP</sequence>
<protein>
    <submittedName>
        <fullName evidence="1">Uncharacterized protein</fullName>
    </submittedName>
</protein>
<accession>A0ABN6C176</accession>
<dbReference type="EMBL" id="AP023081">
    <property type="protein sequence ID" value="BCD89190.1"/>
    <property type="molecule type" value="Genomic_DNA"/>
</dbReference>
<gene>
    <name evidence="1" type="ORF">PSm6_55970</name>
</gene>